<gene>
    <name evidence="2" type="ORF">CYCME_2180</name>
</gene>
<dbReference type="PATRIC" id="fig|1198232.3.peg.2151"/>
<dbReference type="InterPro" id="IPR010824">
    <property type="entry name" value="DUF1425"/>
</dbReference>
<proteinExistence type="predicted"/>
<dbReference type="KEGG" id="cza:CYCME_2180"/>
<evidence type="ECO:0008006" key="4">
    <source>
        <dbReference type="Google" id="ProtNLM"/>
    </source>
</evidence>
<sequence length="152" mass="17296">MKTLYILMACVSLTACNTVNSIGQQPTVRNHQQNTVSTAHARARLIAGSKNLVGKIDLVDVRFGSVGQLQRAEVSVQNLSNKRYSLEYMYSWEDQQGFKINQNTVWKRFSLGPREIKSFQTLGVTPQAYNLTMTVRLPDDFFIHQEKSNPDR</sequence>
<organism evidence="2 3">
    <name type="scientific">Cycloclasticus zancles 78-ME</name>
    <dbReference type="NCBI Taxonomy" id="1198232"/>
    <lineage>
        <taxon>Bacteria</taxon>
        <taxon>Pseudomonadati</taxon>
        <taxon>Pseudomonadota</taxon>
        <taxon>Gammaproteobacteria</taxon>
        <taxon>Thiotrichales</taxon>
        <taxon>Piscirickettsiaceae</taxon>
        <taxon>Cycloclasticus</taxon>
    </lineage>
</organism>
<protein>
    <recommendedName>
        <fullName evidence="4">DUF1425 domain-containing protein</fullName>
    </recommendedName>
</protein>
<dbReference type="eggNOG" id="COG5633">
    <property type="taxonomic scope" value="Bacteria"/>
</dbReference>
<evidence type="ECO:0000313" key="2">
    <source>
        <dbReference type="EMBL" id="AGS40493.1"/>
    </source>
</evidence>
<dbReference type="Gene3D" id="2.60.40.3230">
    <property type="match status" value="1"/>
</dbReference>
<dbReference type="PROSITE" id="PS51257">
    <property type="entry name" value="PROKAR_LIPOPROTEIN"/>
    <property type="match status" value="1"/>
</dbReference>
<reference evidence="2 3" key="1">
    <citation type="submission" date="2013-05" db="EMBL/GenBank/DDBJ databases">
        <title>Between feast and famine: a lifestyle of most important marine PAH-degrading bacterium Cycloclasticus sp. 7ME.</title>
        <authorList>
            <person name="Yakimov M.M."/>
            <person name="Messina E."/>
            <person name="Genovese M."/>
            <person name="Denaro R."/>
            <person name="Crisafi F."/>
            <person name="Russo D."/>
            <person name="Cappello S."/>
            <person name="Santisi S."/>
            <person name="Smedile F."/>
            <person name="Golyshina O.V."/>
            <person name="Tran H."/>
            <person name="Pieper D.H."/>
            <person name="Golyshin P.N."/>
            <person name="Giuliano L."/>
        </authorList>
    </citation>
    <scope>NUCLEOTIDE SEQUENCE [LARGE SCALE GENOMIC DNA]</scope>
    <source>
        <strain evidence="2 3">78-ME</strain>
    </source>
</reference>
<feature type="chain" id="PRO_5004540860" description="DUF1425 domain-containing protein" evidence="1">
    <location>
        <begin position="22"/>
        <end position="152"/>
    </location>
</feature>
<evidence type="ECO:0000313" key="3">
    <source>
        <dbReference type="Proteomes" id="UP000015380"/>
    </source>
</evidence>
<keyword evidence="3" id="KW-1185">Reference proteome</keyword>
<dbReference type="HOGENOM" id="CLU_1719318_0_0_6"/>
<keyword evidence="1" id="KW-0732">Signal</keyword>
<dbReference type="AlphaFoldDB" id="S5TZQ1"/>
<feature type="signal peptide" evidence="1">
    <location>
        <begin position="1"/>
        <end position="21"/>
    </location>
</feature>
<name>S5TZQ1_9GAMM</name>
<dbReference type="Proteomes" id="UP000015380">
    <property type="component" value="Chromosome"/>
</dbReference>
<reference evidence="3" key="2">
    <citation type="journal article" date="2016" name="Environ. Microbiol. Rep.">
        <title>Analysis of defence systems and a conjugative IncP-1 plasmid in the marine polyaromatic hydrocarbons-degrading bacterium Cycloclasticus sp. 78-ME.</title>
        <authorList>
            <person name="Yakimov M.M."/>
            <person name="Crisafi F."/>
            <person name="Messina E."/>
            <person name="Smedile F."/>
            <person name="Lopatina A."/>
            <person name="Denaro R."/>
            <person name="Pieper D.H."/>
            <person name="Golyshin P.N."/>
            <person name="Giuliano L."/>
        </authorList>
    </citation>
    <scope>NUCLEOTIDE SEQUENCE [LARGE SCALE GENOMIC DNA]</scope>
    <source>
        <strain evidence="3">78-ME</strain>
    </source>
</reference>
<dbReference type="EMBL" id="CP005996">
    <property type="protein sequence ID" value="AGS40493.1"/>
    <property type="molecule type" value="Genomic_DNA"/>
</dbReference>
<dbReference type="Pfam" id="PF07233">
    <property type="entry name" value="DUF1425"/>
    <property type="match status" value="1"/>
</dbReference>
<dbReference type="RefSeq" id="WP_020933012.1">
    <property type="nucleotide sequence ID" value="NC_021917.1"/>
</dbReference>
<dbReference type="InterPro" id="IPR038483">
    <property type="entry name" value="YcfL-like_sf"/>
</dbReference>
<accession>S5TZQ1</accession>
<evidence type="ECO:0000256" key="1">
    <source>
        <dbReference type="SAM" id="SignalP"/>
    </source>
</evidence>